<dbReference type="EMBL" id="UINC01203885">
    <property type="protein sequence ID" value="SVE24350.1"/>
    <property type="molecule type" value="Genomic_DNA"/>
</dbReference>
<reference evidence="1" key="1">
    <citation type="submission" date="2018-05" db="EMBL/GenBank/DDBJ databases">
        <authorList>
            <person name="Lanie J.A."/>
            <person name="Ng W.-L."/>
            <person name="Kazmierczak K.M."/>
            <person name="Andrzejewski T.M."/>
            <person name="Davidsen T.M."/>
            <person name="Wayne K.J."/>
            <person name="Tettelin H."/>
            <person name="Glass J.I."/>
            <person name="Rusch D."/>
            <person name="Podicherti R."/>
            <person name="Tsui H.-C.T."/>
            <person name="Winkler M.E."/>
        </authorList>
    </citation>
    <scope>NUCLEOTIDE SEQUENCE</scope>
</reference>
<sequence>MKEKTKLEKSLMEELNSLLEVDAAEAEITMAARGIVDELQDVIEKLGKIQNDQIGPLADEMAYSHGPEQAATFKGSVDDAINGLLGQARSAKDS</sequence>
<proteinExistence type="predicted"/>
<protein>
    <submittedName>
        <fullName evidence="1">Uncharacterized protein</fullName>
    </submittedName>
</protein>
<feature type="non-terminal residue" evidence="1">
    <location>
        <position position="94"/>
    </location>
</feature>
<gene>
    <name evidence="1" type="ORF">METZ01_LOCUS477204</name>
</gene>
<evidence type="ECO:0000313" key="1">
    <source>
        <dbReference type="EMBL" id="SVE24350.1"/>
    </source>
</evidence>
<organism evidence="1">
    <name type="scientific">marine metagenome</name>
    <dbReference type="NCBI Taxonomy" id="408172"/>
    <lineage>
        <taxon>unclassified sequences</taxon>
        <taxon>metagenomes</taxon>
        <taxon>ecological metagenomes</taxon>
    </lineage>
</organism>
<name>A0A383BX09_9ZZZZ</name>
<dbReference type="AlphaFoldDB" id="A0A383BX09"/>
<accession>A0A383BX09</accession>